<comment type="subcellular location">
    <subcellularLocation>
        <location evidence="1">Cell outer membrane</location>
    </subcellularLocation>
</comment>
<evidence type="ECO:0008006" key="6">
    <source>
        <dbReference type="Google" id="ProtNLM"/>
    </source>
</evidence>
<evidence type="ECO:0000256" key="3">
    <source>
        <dbReference type="ARBA" id="ARBA00023237"/>
    </source>
</evidence>
<keyword evidence="5" id="KW-1185">Reference proteome</keyword>
<evidence type="ECO:0000256" key="2">
    <source>
        <dbReference type="ARBA" id="ARBA00023136"/>
    </source>
</evidence>
<keyword evidence="2" id="KW-0472">Membrane</keyword>
<evidence type="ECO:0000313" key="4">
    <source>
        <dbReference type="EMBL" id="MFH0255168.1"/>
    </source>
</evidence>
<accession>A0ABW7IAW8</accession>
<dbReference type="Gene3D" id="2.40.170.20">
    <property type="entry name" value="TonB-dependent receptor, beta-barrel domain"/>
    <property type="match status" value="1"/>
</dbReference>
<name>A0ABW7IAW8_9RHOB</name>
<sequence>MRSAANGSSSPNLRATWQPDQGWLEDTAVRFGIENLLDEAYVGHLSSPTRPAPGLTFKVSVTRTF</sequence>
<evidence type="ECO:0000256" key="1">
    <source>
        <dbReference type="ARBA" id="ARBA00004442"/>
    </source>
</evidence>
<dbReference type="InterPro" id="IPR036942">
    <property type="entry name" value="Beta-barrel_TonB_sf"/>
</dbReference>
<keyword evidence="3" id="KW-0998">Cell outer membrane</keyword>
<evidence type="ECO:0000313" key="5">
    <source>
        <dbReference type="Proteomes" id="UP001607157"/>
    </source>
</evidence>
<reference evidence="4 5" key="1">
    <citation type="submission" date="2024-10" db="EMBL/GenBank/DDBJ databases">
        <authorList>
            <person name="Yang X.-N."/>
        </authorList>
    </citation>
    <scope>NUCLEOTIDE SEQUENCE [LARGE SCALE GENOMIC DNA]</scope>
    <source>
        <strain evidence="4 5">CAU 1059</strain>
    </source>
</reference>
<protein>
    <recommendedName>
        <fullName evidence="6">TonB dependent receptor</fullName>
    </recommendedName>
</protein>
<organism evidence="4 5">
    <name type="scientific">Roseovarius aquimarinus</name>
    <dbReference type="NCBI Taxonomy" id="1229156"/>
    <lineage>
        <taxon>Bacteria</taxon>
        <taxon>Pseudomonadati</taxon>
        <taxon>Pseudomonadota</taxon>
        <taxon>Alphaproteobacteria</taxon>
        <taxon>Rhodobacterales</taxon>
        <taxon>Roseobacteraceae</taxon>
        <taxon>Roseovarius</taxon>
    </lineage>
</organism>
<comment type="caution">
    <text evidence="4">The sequence shown here is derived from an EMBL/GenBank/DDBJ whole genome shotgun (WGS) entry which is preliminary data.</text>
</comment>
<dbReference type="RefSeq" id="WP_377173333.1">
    <property type="nucleotide sequence ID" value="NZ_JBHTJC010000009.1"/>
</dbReference>
<dbReference type="EMBL" id="JBIHMM010000004">
    <property type="protein sequence ID" value="MFH0255168.1"/>
    <property type="molecule type" value="Genomic_DNA"/>
</dbReference>
<dbReference type="SUPFAM" id="SSF56935">
    <property type="entry name" value="Porins"/>
    <property type="match status" value="1"/>
</dbReference>
<dbReference type="Proteomes" id="UP001607157">
    <property type="component" value="Unassembled WGS sequence"/>
</dbReference>
<proteinExistence type="predicted"/>
<gene>
    <name evidence="4" type="ORF">ACGRVM_14780</name>
</gene>